<evidence type="ECO:0000259" key="3">
    <source>
        <dbReference type="Pfam" id="PF00582"/>
    </source>
</evidence>
<organism evidence="4 5">
    <name type="scientific">Dialister succinatiphilus YIT 11850</name>
    <dbReference type="NCBI Taxonomy" id="742743"/>
    <lineage>
        <taxon>Bacteria</taxon>
        <taxon>Bacillati</taxon>
        <taxon>Bacillota</taxon>
        <taxon>Negativicutes</taxon>
        <taxon>Veillonellales</taxon>
        <taxon>Veillonellaceae</taxon>
        <taxon>Dialister</taxon>
    </lineage>
</organism>
<dbReference type="AlphaFoldDB" id="H1D369"/>
<dbReference type="STRING" id="742743.HMPREF9453_02057"/>
<dbReference type="PATRIC" id="fig|742743.3.peg.2079"/>
<gene>
    <name evidence="4" type="ORF">HMPREF9453_02057</name>
</gene>
<dbReference type="InterPro" id="IPR006016">
    <property type="entry name" value="UspA"/>
</dbReference>
<dbReference type="HOGENOM" id="CLU_049301_16_2_9"/>
<keyword evidence="5" id="KW-1185">Reference proteome</keyword>
<dbReference type="Pfam" id="PF00582">
    <property type="entry name" value="Usp"/>
    <property type="match status" value="1"/>
</dbReference>
<name>H1D369_9FIRM</name>
<dbReference type="PRINTS" id="PR01438">
    <property type="entry name" value="UNVRSLSTRESS"/>
</dbReference>
<dbReference type="PANTHER" id="PTHR46268:SF6">
    <property type="entry name" value="UNIVERSAL STRESS PROTEIN UP12"/>
    <property type="match status" value="1"/>
</dbReference>
<reference evidence="4 5" key="1">
    <citation type="submission" date="2011-11" db="EMBL/GenBank/DDBJ databases">
        <title>The Genome Sequence of Dialister succinatiphilus YIT 11850.</title>
        <authorList>
            <consortium name="The Broad Institute Genome Sequencing Platform"/>
            <person name="Earl A."/>
            <person name="Ward D."/>
            <person name="Feldgarden M."/>
            <person name="Gevers D."/>
            <person name="Morotomi M."/>
            <person name="Young S.K."/>
            <person name="Zeng Q."/>
            <person name="Gargeya S."/>
            <person name="Fitzgerald M."/>
            <person name="Haas B."/>
            <person name="Abouelleil A."/>
            <person name="Alvarado L."/>
            <person name="Arachchi H.M."/>
            <person name="Berlin A."/>
            <person name="Brown A."/>
            <person name="Chapman S.B."/>
            <person name="Dunbar C."/>
            <person name="Gearin G."/>
            <person name="Goldberg J."/>
            <person name="Griggs A."/>
            <person name="Gujja S."/>
            <person name="Heiman D."/>
            <person name="Howarth C."/>
            <person name="Lui A."/>
            <person name="MacDonald P.J.P."/>
            <person name="Montmayeur A."/>
            <person name="Murphy C."/>
            <person name="Neiman D."/>
            <person name="Pearson M."/>
            <person name="Priest M."/>
            <person name="Roberts A."/>
            <person name="Saif S."/>
            <person name="Shea T."/>
            <person name="Sisk P."/>
            <person name="Stolte C."/>
            <person name="Sykes S."/>
            <person name="Wortman J."/>
            <person name="Nusbaum C."/>
            <person name="Birren B."/>
        </authorList>
    </citation>
    <scope>NUCLEOTIDE SEQUENCE [LARGE SCALE GENOMIC DNA]</scope>
    <source>
        <strain evidence="4 5">YIT 11850</strain>
    </source>
</reference>
<dbReference type="Gene3D" id="3.40.50.620">
    <property type="entry name" value="HUPs"/>
    <property type="match status" value="1"/>
</dbReference>
<evidence type="ECO:0000313" key="4">
    <source>
        <dbReference type="EMBL" id="EHO62042.1"/>
    </source>
</evidence>
<protein>
    <recommendedName>
        <fullName evidence="2">Universal stress protein</fullName>
    </recommendedName>
</protein>
<dbReference type="SUPFAM" id="SSF52402">
    <property type="entry name" value="Adenine nucleotide alpha hydrolases-like"/>
    <property type="match status" value="1"/>
</dbReference>
<dbReference type="CDD" id="cd00293">
    <property type="entry name" value="USP-like"/>
    <property type="match status" value="1"/>
</dbReference>
<evidence type="ECO:0000256" key="1">
    <source>
        <dbReference type="ARBA" id="ARBA00008791"/>
    </source>
</evidence>
<accession>H1D369</accession>
<sequence>MDIKKILVPIDGSDASERAFSYAVAFAKKTAAELILLYVVDADVLMYPVYRVSLAETDTASVKKKGEDILALYAQDAPEDVKVRRMVTIGVPGSSIIRTAEAEGVDLIVMGNSGKGSVSSFVMGSVSHYTVHHAKCPVLIVK</sequence>
<dbReference type="PANTHER" id="PTHR46268">
    <property type="entry name" value="STRESS RESPONSE PROTEIN NHAX"/>
    <property type="match status" value="1"/>
</dbReference>
<dbReference type="eggNOG" id="COG0589">
    <property type="taxonomic scope" value="Bacteria"/>
</dbReference>
<dbReference type="InterPro" id="IPR014729">
    <property type="entry name" value="Rossmann-like_a/b/a_fold"/>
</dbReference>
<evidence type="ECO:0000313" key="5">
    <source>
        <dbReference type="Proteomes" id="UP000003277"/>
    </source>
</evidence>
<dbReference type="InterPro" id="IPR006015">
    <property type="entry name" value="Universal_stress_UspA"/>
</dbReference>
<evidence type="ECO:0000256" key="2">
    <source>
        <dbReference type="PIRNR" id="PIRNR006276"/>
    </source>
</evidence>
<dbReference type="Proteomes" id="UP000003277">
    <property type="component" value="Unassembled WGS sequence"/>
</dbReference>
<proteinExistence type="inferred from homology"/>
<comment type="caution">
    <text evidence="4">The sequence shown here is derived from an EMBL/GenBank/DDBJ whole genome shotgun (WGS) entry which is preliminary data.</text>
</comment>
<dbReference type="PIRSF" id="PIRSF006276">
    <property type="entry name" value="UspA"/>
    <property type="match status" value="1"/>
</dbReference>
<comment type="subcellular location">
    <subcellularLocation>
        <location evidence="2">Cytoplasm</location>
    </subcellularLocation>
</comment>
<dbReference type="EMBL" id="ADLT01000076">
    <property type="protein sequence ID" value="EHO62042.1"/>
    <property type="molecule type" value="Genomic_DNA"/>
</dbReference>
<dbReference type="RefSeq" id="WP_008860548.1">
    <property type="nucleotide sequence ID" value="NZ_JH591190.1"/>
</dbReference>
<comment type="similarity">
    <text evidence="1 2">Belongs to the universal stress protein A family.</text>
</comment>
<feature type="domain" description="UspA" evidence="3">
    <location>
        <begin position="3"/>
        <end position="142"/>
    </location>
</feature>
<dbReference type="GO" id="GO:0005737">
    <property type="term" value="C:cytoplasm"/>
    <property type="evidence" value="ECO:0007669"/>
    <property type="project" value="UniProtKB-SubCell"/>
</dbReference>
<keyword evidence="2" id="KW-0963">Cytoplasm</keyword>